<evidence type="ECO:0000259" key="1">
    <source>
        <dbReference type="PROSITE" id="PS50181"/>
    </source>
</evidence>
<reference evidence="2" key="1">
    <citation type="journal article" date="2020" name="Stud. Mycol.">
        <title>101 Dothideomycetes genomes: a test case for predicting lifestyles and emergence of pathogens.</title>
        <authorList>
            <person name="Haridas S."/>
            <person name="Albert R."/>
            <person name="Binder M."/>
            <person name="Bloem J."/>
            <person name="Labutti K."/>
            <person name="Salamov A."/>
            <person name="Andreopoulos B."/>
            <person name="Baker S."/>
            <person name="Barry K."/>
            <person name="Bills G."/>
            <person name="Bluhm B."/>
            <person name="Cannon C."/>
            <person name="Castanera R."/>
            <person name="Culley D."/>
            <person name="Daum C."/>
            <person name="Ezra D."/>
            <person name="Gonzalez J."/>
            <person name="Henrissat B."/>
            <person name="Kuo A."/>
            <person name="Liang C."/>
            <person name="Lipzen A."/>
            <person name="Lutzoni F."/>
            <person name="Magnuson J."/>
            <person name="Mondo S."/>
            <person name="Nolan M."/>
            <person name="Ohm R."/>
            <person name="Pangilinan J."/>
            <person name="Park H.-J."/>
            <person name="Ramirez L."/>
            <person name="Alfaro M."/>
            <person name="Sun H."/>
            <person name="Tritt A."/>
            <person name="Yoshinaga Y."/>
            <person name="Zwiers L.-H."/>
            <person name="Turgeon B."/>
            <person name="Goodwin S."/>
            <person name="Spatafora J."/>
            <person name="Crous P."/>
            <person name="Grigoriev I."/>
        </authorList>
    </citation>
    <scope>NUCLEOTIDE SEQUENCE</scope>
    <source>
        <strain evidence="2">CBS 207.26</strain>
    </source>
</reference>
<accession>A0A6A6ELU5</accession>
<dbReference type="Pfam" id="PF12937">
    <property type="entry name" value="F-box-like"/>
    <property type="match status" value="1"/>
</dbReference>
<proteinExistence type="predicted"/>
<name>A0A6A6ELU5_9PEZI</name>
<evidence type="ECO:0000313" key="3">
    <source>
        <dbReference type="Proteomes" id="UP000800200"/>
    </source>
</evidence>
<dbReference type="Proteomes" id="UP000800200">
    <property type="component" value="Unassembled WGS sequence"/>
</dbReference>
<sequence length="317" mass="35089">MARSLLNCPPELLINILAFLPIQALLKFSQTCRYSHALASSSLHTLSLGIYPTRVAGIISRLGATHYPQPKEIRSAFSSLELPSPTSNSTWSSTEVDYLAEPEALIEDDPYKVSVLIPEAQEYDYMTLLAFHTALTKSVLVRHCNVRHLDLSLWTLSTPIAKALSGLPALRALSLRIEGFPHVRAVPRSRGAAQRGEQRAAWELLANEAVWAPRLSALRIEGGELSTKQLTVLMSKSRWCREIWLCKCNMIGKYVWSFLGSEWEGRAALRILGIIRCGGQLDEEVLDIIGKLDGLQVSRPSFVIDRPKVGLLTSGSS</sequence>
<dbReference type="PROSITE" id="PS50181">
    <property type="entry name" value="FBOX"/>
    <property type="match status" value="1"/>
</dbReference>
<dbReference type="EMBL" id="ML994615">
    <property type="protein sequence ID" value="KAF2192544.1"/>
    <property type="molecule type" value="Genomic_DNA"/>
</dbReference>
<dbReference type="SUPFAM" id="SSF52047">
    <property type="entry name" value="RNI-like"/>
    <property type="match status" value="1"/>
</dbReference>
<dbReference type="AlphaFoldDB" id="A0A6A6ELU5"/>
<feature type="domain" description="F-box" evidence="1">
    <location>
        <begin position="2"/>
        <end position="48"/>
    </location>
</feature>
<dbReference type="InterPro" id="IPR001810">
    <property type="entry name" value="F-box_dom"/>
</dbReference>
<dbReference type="SUPFAM" id="SSF81383">
    <property type="entry name" value="F-box domain"/>
    <property type="match status" value="1"/>
</dbReference>
<organism evidence="2 3">
    <name type="scientific">Zopfia rhizophila CBS 207.26</name>
    <dbReference type="NCBI Taxonomy" id="1314779"/>
    <lineage>
        <taxon>Eukaryota</taxon>
        <taxon>Fungi</taxon>
        <taxon>Dikarya</taxon>
        <taxon>Ascomycota</taxon>
        <taxon>Pezizomycotina</taxon>
        <taxon>Dothideomycetes</taxon>
        <taxon>Dothideomycetes incertae sedis</taxon>
        <taxon>Zopfiaceae</taxon>
        <taxon>Zopfia</taxon>
    </lineage>
</organism>
<dbReference type="Gene3D" id="3.80.10.10">
    <property type="entry name" value="Ribonuclease Inhibitor"/>
    <property type="match status" value="1"/>
</dbReference>
<dbReference type="OrthoDB" id="5425556at2759"/>
<protein>
    <recommendedName>
        <fullName evidence="1">F-box domain-containing protein</fullName>
    </recommendedName>
</protein>
<keyword evidence="3" id="KW-1185">Reference proteome</keyword>
<gene>
    <name evidence="2" type="ORF">K469DRAFT_313606</name>
</gene>
<evidence type="ECO:0000313" key="2">
    <source>
        <dbReference type="EMBL" id="KAF2192544.1"/>
    </source>
</evidence>
<dbReference type="InterPro" id="IPR032675">
    <property type="entry name" value="LRR_dom_sf"/>
</dbReference>
<dbReference type="InterPro" id="IPR036047">
    <property type="entry name" value="F-box-like_dom_sf"/>
</dbReference>